<feature type="binding site" evidence="9">
    <location>
        <position position="158"/>
    </location>
    <ligand>
        <name>substrate</name>
    </ligand>
</feature>
<evidence type="ECO:0000313" key="10">
    <source>
        <dbReference type="EMBL" id="MBO8457446.1"/>
    </source>
</evidence>
<keyword evidence="3 9" id="KW-0055">Arginine biosynthesis</keyword>
<comment type="pathway">
    <text evidence="9">Amino-acid biosynthesis; L-arginine biosynthesis; N(2)-acetyl-L-ornithine from L-glutamate: step 1/4.</text>
</comment>
<evidence type="ECO:0000256" key="5">
    <source>
        <dbReference type="ARBA" id="ARBA00022679"/>
    </source>
</evidence>
<dbReference type="Gene3D" id="3.60.70.12">
    <property type="entry name" value="L-amino peptidase D-ALA esterase/amidase"/>
    <property type="match status" value="1"/>
</dbReference>
<keyword evidence="5 9" id="KW-0808">Transferase</keyword>
<reference evidence="10" key="1">
    <citation type="submission" date="2020-10" db="EMBL/GenBank/DDBJ databases">
        <authorList>
            <person name="Gilroy R."/>
        </authorList>
    </citation>
    <scope>NUCLEOTIDE SEQUENCE</scope>
    <source>
        <strain evidence="10">10532</strain>
    </source>
</reference>
<dbReference type="GO" id="GO:0006592">
    <property type="term" value="P:ornithine biosynthetic process"/>
    <property type="evidence" value="ECO:0007669"/>
    <property type="project" value="TreeGrafter"/>
</dbReference>
<dbReference type="PANTHER" id="PTHR23100">
    <property type="entry name" value="ARGININE BIOSYNTHESIS BIFUNCTIONAL PROTEIN ARGJ"/>
    <property type="match status" value="1"/>
</dbReference>
<dbReference type="PANTHER" id="PTHR23100:SF0">
    <property type="entry name" value="ARGININE BIOSYNTHESIS BIFUNCTIONAL PROTEIN ARGJ, MITOCHONDRIAL"/>
    <property type="match status" value="1"/>
</dbReference>
<evidence type="ECO:0000256" key="7">
    <source>
        <dbReference type="ARBA" id="ARBA00023315"/>
    </source>
</evidence>
<dbReference type="EC" id="2.3.1.35" evidence="9"/>
<keyword evidence="9" id="KW-0511">Multifunctional enzyme</keyword>
<feature type="site" description="Involved in the stabilization of negative charge on the oxyanion by the formation of the oxyanion hole" evidence="9">
    <location>
        <position position="122"/>
    </location>
</feature>
<dbReference type="Gene3D" id="3.30.2330.10">
    <property type="entry name" value="arginine biosynthesis bifunctional protein suprefamily"/>
    <property type="match status" value="1"/>
</dbReference>
<comment type="caution">
    <text evidence="10">The sequence shown here is derived from an EMBL/GenBank/DDBJ whole genome shotgun (WGS) entry which is preliminary data.</text>
</comment>
<feature type="chain" id="PRO_5039775221" description="Arginine biosynthesis bifunctional protein ArgJ beta chain" evidence="9">
    <location>
        <begin position="195"/>
        <end position="412"/>
    </location>
</feature>
<comment type="subcellular location">
    <subcellularLocation>
        <location evidence="9">Cytoplasm</location>
    </subcellularLocation>
</comment>
<comment type="similarity">
    <text evidence="1 9">Belongs to the ArgJ family.</text>
</comment>
<dbReference type="EC" id="2.3.1.1" evidence="9"/>
<keyword evidence="7 9" id="KW-0012">Acyltransferase</keyword>
<evidence type="ECO:0000256" key="6">
    <source>
        <dbReference type="ARBA" id="ARBA00022813"/>
    </source>
</evidence>
<dbReference type="FunFam" id="3.60.70.12:FF:000001">
    <property type="entry name" value="Arginine biosynthesis bifunctional protein ArgJ, chloroplastic"/>
    <property type="match status" value="1"/>
</dbReference>
<dbReference type="InterPro" id="IPR042195">
    <property type="entry name" value="ArgJ_beta_C"/>
</dbReference>
<dbReference type="Pfam" id="PF01960">
    <property type="entry name" value="ArgJ"/>
    <property type="match status" value="1"/>
</dbReference>
<evidence type="ECO:0000256" key="2">
    <source>
        <dbReference type="ARBA" id="ARBA00011475"/>
    </source>
</evidence>
<comment type="catalytic activity">
    <reaction evidence="9">
        <text>L-glutamate + acetyl-CoA = N-acetyl-L-glutamate + CoA + H(+)</text>
        <dbReference type="Rhea" id="RHEA:24292"/>
        <dbReference type="ChEBI" id="CHEBI:15378"/>
        <dbReference type="ChEBI" id="CHEBI:29985"/>
        <dbReference type="ChEBI" id="CHEBI:44337"/>
        <dbReference type="ChEBI" id="CHEBI:57287"/>
        <dbReference type="ChEBI" id="CHEBI:57288"/>
        <dbReference type="EC" id="2.3.1.1"/>
    </reaction>
</comment>
<feature type="site" description="Cleavage; by autolysis" evidence="9">
    <location>
        <begin position="194"/>
        <end position="195"/>
    </location>
</feature>
<dbReference type="GO" id="GO:0004358">
    <property type="term" value="F:L-glutamate N-acetyltransferase activity, acting on acetyl-L-ornithine as donor"/>
    <property type="evidence" value="ECO:0007669"/>
    <property type="project" value="UniProtKB-UniRule"/>
</dbReference>
<dbReference type="SUPFAM" id="SSF56266">
    <property type="entry name" value="DmpA/ArgJ-like"/>
    <property type="match status" value="1"/>
</dbReference>
<reference evidence="10" key="2">
    <citation type="journal article" date="2021" name="PeerJ">
        <title>Extensive microbial diversity within the chicken gut microbiome revealed by metagenomics and culture.</title>
        <authorList>
            <person name="Gilroy R."/>
            <person name="Ravi A."/>
            <person name="Getino M."/>
            <person name="Pursley I."/>
            <person name="Horton D.L."/>
            <person name="Alikhan N.F."/>
            <person name="Baker D."/>
            <person name="Gharbi K."/>
            <person name="Hall N."/>
            <person name="Watson M."/>
            <person name="Adriaenssens E.M."/>
            <person name="Foster-Nyarko E."/>
            <person name="Jarju S."/>
            <person name="Secka A."/>
            <person name="Antonio M."/>
            <person name="Oren A."/>
            <person name="Chaudhuri R.R."/>
            <person name="La Ragione R."/>
            <person name="Hildebrand F."/>
            <person name="Pallen M.J."/>
        </authorList>
    </citation>
    <scope>NUCLEOTIDE SEQUENCE</scope>
    <source>
        <strain evidence="10">10532</strain>
    </source>
</reference>
<protein>
    <recommendedName>
        <fullName evidence="9">Arginine biosynthesis bifunctional protein ArgJ</fullName>
    </recommendedName>
    <domain>
        <recommendedName>
            <fullName evidence="9">Glutamate N-acetyltransferase</fullName>
            <ecNumber evidence="9">2.3.1.35</ecNumber>
        </recommendedName>
        <alternativeName>
            <fullName evidence="9">Ornithine acetyltransferase</fullName>
            <shortName evidence="9">OATase</shortName>
        </alternativeName>
        <alternativeName>
            <fullName evidence="9">Ornithine transacetylase</fullName>
        </alternativeName>
    </domain>
    <domain>
        <recommendedName>
            <fullName evidence="9">Amino-acid acetyltransferase</fullName>
            <ecNumber evidence="9">2.3.1.1</ecNumber>
        </recommendedName>
        <alternativeName>
            <fullName evidence="9">N-acetylglutamate synthase</fullName>
            <shortName evidence="9">AGSase</shortName>
        </alternativeName>
    </domain>
    <component>
        <recommendedName>
            <fullName evidence="9">Arginine biosynthesis bifunctional protein ArgJ alpha chain</fullName>
        </recommendedName>
    </component>
    <component>
        <recommendedName>
            <fullName evidence="9">Arginine biosynthesis bifunctional protein ArgJ beta chain</fullName>
        </recommendedName>
    </component>
</protein>
<evidence type="ECO:0000256" key="3">
    <source>
        <dbReference type="ARBA" id="ARBA00022571"/>
    </source>
</evidence>
<proteinExistence type="inferred from homology"/>
<dbReference type="Gene3D" id="3.10.20.340">
    <property type="entry name" value="ArgJ beta chain, C-terminal domain"/>
    <property type="match status" value="1"/>
</dbReference>
<comment type="catalytic activity">
    <reaction evidence="8 9">
        <text>N(2)-acetyl-L-ornithine + L-glutamate = N-acetyl-L-glutamate + L-ornithine</text>
        <dbReference type="Rhea" id="RHEA:15349"/>
        <dbReference type="ChEBI" id="CHEBI:29985"/>
        <dbReference type="ChEBI" id="CHEBI:44337"/>
        <dbReference type="ChEBI" id="CHEBI:46911"/>
        <dbReference type="ChEBI" id="CHEBI:57805"/>
        <dbReference type="EC" id="2.3.1.35"/>
    </reaction>
</comment>
<sequence length="412" mass="43816">MKFNFIEGGVCAPAGFLASGVLAGIKKNSVKKDLALVFSERDCCAAGMFTKNVVKAEPVLITRDRVSPDNPCSRQIRGIVANSGNANACTGEEGRRNALRMTDSVEKELKVPAGSVLVCSTGVIGQQLNIDAVEKAVPSLAAGLGKNGNADARVAIMTTDTVYKECAVEFEIKGKKVRIGAMAKGSGMIHINMGTMLAFITTDADISQKMLYKALKTAGDATFNCVSVDGDTSTNDTLLILANGAAGNIPVTAENEDYGIFLEALTLLSTEMAKKIAGDGEGATHLIECNVEGAKSLESARVLAKSVISSSLVKAAFFGKDANWGRILCALGYSGELFNPRTVDLSFENSKGRVEVYHQGVPLDFDEEKAKVILSEQEVKIYVKMNEGTAKASAWGCDLTYDYVKINGDYRT</sequence>
<keyword evidence="4 9" id="KW-0028">Amino-acid biosynthesis</keyword>
<name>A0A9D9HP44_9SPIR</name>
<comment type="subunit">
    <text evidence="2 9">Heterotetramer of two alpha and two beta chains.</text>
</comment>
<feature type="binding site" evidence="9">
    <location>
        <position position="412"/>
    </location>
    <ligand>
        <name>substrate</name>
    </ligand>
</feature>
<evidence type="ECO:0000256" key="9">
    <source>
        <dbReference type="HAMAP-Rule" id="MF_01106"/>
    </source>
</evidence>
<feature type="binding site" evidence="9">
    <location>
        <position position="281"/>
    </location>
    <ligand>
        <name>substrate</name>
    </ligand>
</feature>
<dbReference type="NCBIfam" id="TIGR00120">
    <property type="entry name" value="ArgJ"/>
    <property type="match status" value="1"/>
</dbReference>
<dbReference type="InterPro" id="IPR016117">
    <property type="entry name" value="ArgJ-like_dom_sf"/>
</dbReference>
<dbReference type="CDD" id="cd02152">
    <property type="entry name" value="OAT"/>
    <property type="match status" value="1"/>
</dbReference>
<keyword evidence="9" id="KW-0963">Cytoplasm</keyword>
<feature type="binding site" evidence="9">
    <location>
        <position position="195"/>
    </location>
    <ligand>
        <name>substrate</name>
    </ligand>
</feature>
<feature type="site" description="Involved in the stabilization of negative charge on the oxyanion by the formation of the oxyanion hole" evidence="9">
    <location>
        <position position="121"/>
    </location>
</feature>
<dbReference type="AlphaFoldDB" id="A0A9D9HP44"/>
<dbReference type="HAMAP" id="MF_01106">
    <property type="entry name" value="ArgJ"/>
    <property type="match status" value="1"/>
</dbReference>
<comment type="function">
    <text evidence="9">Catalyzes two activities which are involved in the cyclic version of arginine biosynthesis: the synthesis of N-acetylglutamate from glutamate and acetyl-CoA as the acetyl donor, and of ornithine by transacetylation between N(2)-acetylornithine and glutamate.</text>
</comment>
<organism evidence="10 11">
    <name type="scientific">Candidatus Gallitreponema excrementavium</name>
    <dbReference type="NCBI Taxonomy" id="2840840"/>
    <lineage>
        <taxon>Bacteria</taxon>
        <taxon>Pseudomonadati</taxon>
        <taxon>Spirochaetota</taxon>
        <taxon>Spirochaetia</taxon>
        <taxon>Spirochaetales</taxon>
        <taxon>Candidatus Gallitreponema</taxon>
    </lineage>
</organism>
<dbReference type="EMBL" id="JADIMM010000062">
    <property type="protein sequence ID" value="MBO8457446.1"/>
    <property type="molecule type" value="Genomic_DNA"/>
</dbReference>
<feature type="active site" description="Nucleophile" evidence="9">
    <location>
        <position position="195"/>
    </location>
</feature>
<dbReference type="InterPro" id="IPR002813">
    <property type="entry name" value="Arg_biosynth_ArgJ"/>
</dbReference>
<evidence type="ECO:0000313" key="11">
    <source>
        <dbReference type="Proteomes" id="UP000823638"/>
    </source>
</evidence>
<feature type="binding site" evidence="9">
    <location>
        <position position="407"/>
    </location>
    <ligand>
        <name>substrate</name>
    </ligand>
</feature>
<dbReference type="GO" id="GO:0005737">
    <property type="term" value="C:cytoplasm"/>
    <property type="evidence" value="ECO:0007669"/>
    <property type="project" value="UniProtKB-SubCell"/>
</dbReference>
<gene>
    <name evidence="9 10" type="primary">argJ</name>
    <name evidence="10" type="ORF">IAA81_04365</name>
</gene>
<keyword evidence="6 9" id="KW-0068">Autocatalytic cleavage</keyword>
<evidence type="ECO:0000256" key="4">
    <source>
        <dbReference type="ARBA" id="ARBA00022605"/>
    </source>
</evidence>
<accession>A0A9D9HP44</accession>
<dbReference type="Proteomes" id="UP000823638">
    <property type="component" value="Unassembled WGS sequence"/>
</dbReference>
<dbReference type="GO" id="GO:0004042">
    <property type="term" value="F:L-glutamate N-acetyltransferase activity"/>
    <property type="evidence" value="ECO:0007669"/>
    <property type="project" value="UniProtKB-UniRule"/>
</dbReference>
<feature type="chain" id="PRO_5039775220" description="Arginine biosynthesis bifunctional protein ArgJ alpha chain" evidence="9">
    <location>
        <begin position="1"/>
        <end position="194"/>
    </location>
</feature>
<dbReference type="NCBIfam" id="NF003802">
    <property type="entry name" value="PRK05388.1"/>
    <property type="match status" value="1"/>
</dbReference>
<evidence type="ECO:0000256" key="8">
    <source>
        <dbReference type="ARBA" id="ARBA00049439"/>
    </source>
</evidence>
<dbReference type="GO" id="GO:0006526">
    <property type="term" value="P:L-arginine biosynthetic process"/>
    <property type="evidence" value="ECO:0007669"/>
    <property type="project" value="UniProtKB-UniRule"/>
</dbReference>
<evidence type="ECO:0000256" key="1">
    <source>
        <dbReference type="ARBA" id="ARBA00006774"/>
    </source>
</evidence>
<comment type="pathway">
    <text evidence="9">Amino-acid biosynthesis; L-arginine biosynthesis; L-ornithine and N-acetyl-L-glutamate from L-glutamate and N(2)-acetyl-L-ornithine (cyclic): step 1/1.</text>
</comment>
<feature type="binding site" evidence="9">
    <location>
        <position position="184"/>
    </location>
    <ligand>
        <name>substrate</name>
    </ligand>
</feature>
<dbReference type="FunFam" id="3.10.20.340:FF:000001">
    <property type="entry name" value="Arginine biosynthesis bifunctional protein ArgJ, chloroplastic"/>
    <property type="match status" value="1"/>
</dbReference>